<sequence length="106" mass="12035">MDFYVGDPEHMLRIAFDGPCIVRLVDEMPLSTEHEDSADEGLVREHFAYRVEEAAFDRSQSEIWKIAVSGRYGPTSHYRFITGATCMDVVTPAKPVFTLIPAEIKR</sequence>
<proteinExistence type="predicted"/>
<accession>A0A559SPS1</accession>
<reference evidence="1 2" key="1">
    <citation type="submission" date="2019-06" db="EMBL/GenBank/DDBJ databases">
        <title>Pac Bio to generate improved reference genome sequences for organisms with transposon mutant libraries (support for FEBA project).</title>
        <authorList>
            <person name="Blow M."/>
        </authorList>
    </citation>
    <scope>NUCLEOTIDE SEQUENCE [LARGE SCALE GENOMIC DNA]</scope>
    <source>
        <strain evidence="1 2">USDA 1844</strain>
    </source>
</reference>
<dbReference type="AlphaFoldDB" id="A0A559SPS1"/>
<name>A0A559SPS1_9HYPH</name>
<comment type="caution">
    <text evidence="1">The sequence shown here is derived from an EMBL/GenBank/DDBJ whole genome shotgun (WGS) entry which is preliminary data.</text>
</comment>
<evidence type="ECO:0000313" key="2">
    <source>
        <dbReference type="Proteomes" id="UP000319824"/>
    </source>
</evidence>
<gene>
    <name evidence="1" type="ORF">BCL32_4601</name>
</gene>
<evidence type="ECO:0000313" key="1">
    <source>
        <dbReference type="EMBL" id="TVZ64360.1"/>
    </source>
</evidence>
<protein>
    <submittedName>
        <fullName evidence="1">Uncharacterized protein</fullName>
    </submittedName>
</protein>
<dbReference type="Proteomes" id="UP000319824">
    <property type="component" value="Unassembled WGS sequence"/>
</dbReference>
<organism evidence="1 2">
    <name type="scientific">Rhizobium mongolense USDA 1844</name>
    <dbReference type="NCBI Taxonomy" id="1079460"/>
    <lineage>
        <taxon>Bacteria</taxon>
        <taxon>Pseudomonadati</taxon>
        <taxon>Pseudomonadota</taxon>
        <taxon>Alphaproteobacteria</taxon>
        <taxon>Hyphomicrobiales</taxon>
        <taxon>Rhizobiaceae</taxon>
        <taxon>Rhizobium/Agrobacterium group</taxon>
        <taxon>Rhizobium</taxon>
    </lineage>
</organism>
<dbReference type="EMBL" id="VISO01000003">
    <property type="protein sequence ID" value="TVZ64360.1"/>
    <property type="molecule type" value="Genomic_DNA"/>
</dbReference>
<dbReference type="RefSeq" id="WP_233450646.1">
    <property type="nucleotide sequence ID" value="NZ_ATTQ01000005.1"/>
</dbReference>